<accession>A0A0D9ZNV7</accession>
<evidence type="ECO:0000313" key="1">
    <source>
        <dbReference type="EnsemblPlants" id="OGLUM04G20700.1"/>
    </source>
</evidence>
<sequence length="71" mass="7559">MSPATAAAGRARHSSSCCSLATSVTSRRHGTKTSVIGMIQIPSSSISMVVRWIPMKANEIVADKLVQQDMI</sequence>
<dbReference type="EnsemblPlants" id="OGLUM04G20700.1">
    <property type="protein sequence ID" value="OGLUM04G20700.1"/>
    <property type="gene ID" value="OGLUM04G20700"/>
</dbReference>
<reference evidence="1" key="1">
    <citation type="submission" date="2015-04" db="UniProtKB">
        <authorList>
            <consortium name="EnsemblPlants"/>
        </authorList>
    </citation>
    <scope>IDENTIFICATION</scope>
</reference>
<evidence type="ECO:0000313" key="2">
    <source>
        <dbReference type="Proteomes" id="UP000026961"/>
    </source>
</evidence>
<organism evidence="1">
    <name type="scientific">Oryza glumipatula</name>
    <dbReference type="NCBI Taxonomy" id="40148"/>
    <lineage>
        <taxon>Eukaryota</taxon>
        <taxon>Viridiplantae</taxon>
        <taxon>Streptophyta</taxon>
        <taxon>Embryophyta</taxon>
        <taxon>Tracheophyta</taxon>
        <taxon>Spermatophyta</taxon>
        <taxon>Magnoliopsida</taxon>
        <taxon>Liliopsida</taxon>
        <taxon>Poales</taxon>
        <taxon>Poaceae</taxon>
        <taxon>BOP clade</taxon>
        <taxon>Oryzoideae</taxon>
        <taxon>Oryzeae</taxon>
        <taxon>Oryzinae</taxon>
        <taxon>Oryza</taxon>
    </lineage>
</organism>
<reference evidence="1" key="2">
    <citation type="submission" date="2018-05" db="EMBL/GenBank/DDBJ databases">
        <title>OgluRS3 (Oryza glumaepatula Reference Sequence Version 3).</title>
        <authorList>
            <person name="Zhang J."/>
            <person name="Kudrna D."/>
            <person name="Lee S."/>
            <person name="Talag J."/>
            <person name="Welchert J."/>
            <person name="Wing R.A."/>
        </authorList>
    </citation>
    <scope>NUCLEOTIDE SEQUENCE [LARGE SCALE GENOMIC DNA]</scope>
</reference>
<protein>
    <submittedName>
        <fullName evidence="1">Uncharacterized protein</fullName>
    </submittedName>
</protein>
<proteinExistence type="predicted"/>
<name>A0A0D9ZNV7_9ORYZ</name>
<dbReference type="AlphaFoldDB" id="A0A0D9ZNV7"/>
<dbReference type="Gramene" id="OGLUM04G20700.1">
    <property type="protein sequence ID" value="OGLUM04G20700.1"/>
    <property type="gene ID" value="OGLUM04G20700"/>
</dbReference>
<dbReference type="Proteomes" id="UP000026961">
    <property type="component" value="Chromosome 4"/>
</dbReference>
<keyword evidence="2" id="KW-1185">Reference proteome</keyword>
<dbReference type="HOGENOM" id="CLU_2744128_0_0_1"/>